<dbReference type="GO" id="GO:0003677">
    <property type="term" value="F:DNA binding"/>
    <property type="evidence" value="ECO:0007669"/>
    <property type="project" value="UniProtKB-KW"/>
</dbReference>
<dbReference type="PANTHER" id="PTHR34580">
    <property type="match status" value="1"/>
</dbReference>
<keyword evidence="4" id="KW-1185">Reference proteome</keyword>
<evidence type="ECO:0000259" key="2">
    <source>
        <dbReference type="Pfam" id="PF25583"/>
    </source>
</evidence>
<keyword evidence="3" id="KW-0238">DNA-binding</keyword>
<feature type="domain" description="WYL" evidence="1">
    <location>
        <begin position="151"/>
        <end position="217"/>
    </location>
</feature>
<dbReference type="InterPro" id="IPR057727">
    <property type="entry name" value="WCX_dom"/>
</dbReference>
<dbReference type="PANTHER" id="PTHR34580:SF9">
    <property type="entry name" value="SLL5097 PROTEIN"/>
    <property type="match status" value="1"/>
</dbReference>
<dbReference type="STRING" id="1302690.BUE76_05690"/>
<organism evidence="3 4">
    <name type="scientific">Cnuella takakiae</name>
    <dbReference type="NCBI Taxonomy" id="1302690"/>
    <lineage>
        <taxon>Bacteria</taxon>
        <taxon>Pseudomonadati</taxon>
        <taxon>Bacteroidota</taxon>
        <taxon>Chitinophagia</taxon>
        <taxon>Chitinophagales</taxon>
        <taxon>Chitinophagaceae</taxon>
        <taxon>Cnuella</taxon>
    </lineage>
</organism>
<dbReference type="InterPro" id="IPR026881">
    <property type="entry name" value="WYL_dom"/>
</dbReference>
<reference evidence="3 4" key="1">
    <citation type="submission" date="2016-11" db="EMBL/GenBank/DDBJ databases">
        <authorList>
            <person name="Jaros S."/>
            <person name="Januszkiewicz K."/>
            <person name="Wedrychowicz H."/>
        </authorList>
    </citation>
    <scope>NUCLEOTIDE SEQUENCE [LARGE SCALE GENOMIC DNA]</scope>
    <source>
        <strain evidence="3 4">DSM 26897</strain>
    </source>
</reference>
<evidence type="ECO:0000259" key="1">
    <source>
        <dbReference type="Pfam" id="PF13280"/>
    </source>
</evidence>
<dbReference type="Proteomes" id="UP000184368">
    <property type="component" value="Unassembled WGS sequence"/>
</dbReference>
<dbReference type="InterPro" id="IPR051534">
    <property type="entry name" value="CBASS_pafABC_assoc_protein"/>
</dbReference>
<sequence length="335" mass="38230">MPANKSALLRYRIIDHCLTNNRKRYPTLQDICNRIEEQLEKPISESMVNKDFGAMKKIYGAPIAYCKTQRGYHYTQPEFSIREFPLTHEEIDALDFSTALLQQLKGTRMFEQFEGAINKVIEGYRISKILGKSEQAIIQVEAPVISRGTQWLETILHAIINRQTLAIHYQPFGQEERVHIFSPYLLREYRNRWYAVGYSLRREQVIVMALDRINSLETSPLSFVSDSGFNPDTYFQHSVGITQLHDAVPETVVLSFSPQQAAYILSQPLHHSQRVIKQNDSEVVVQLYVYLTSELVMAVLGFGKEVKVLQPESLKAKVIDTAKGVLAIAGVPEQA</sequence>
<dbReference type="AlphaFoldDB" id="A0A1M5J699"/>
<protein>
    <submittedName>
        <fullName evidence="3">Predicted DNA-binding transcriptional regulator YafY, contains an HTH and WYL domains</fullName>
    </submittedName>
</protein>
<gene>
    <name evidence="3" type="ORF">SAMN05444008_1286</name>
</gene>
<accession>A0A1M5J699</accession>
<dbReference type="PROSITE" id="PS52050">
    <property type="entry name" value="WYL"/>
    <property type="match status" value="1"/>
</dbReference>
<evidence type="ECO:0000313" key="3">
    <source>
        <dbReference type="EMBL" id="SHG35523.1"/>
    </source>
</evidence>
<dbReference type="OrthoDB" id="43316at2"/>
<proteinExistence type="predicted"/>
<dbReference type="EMBL" id="FQUO01000028">
    <property type="protein sequence ID" value="SHG35523.1"/>
    <property type="molecule type" value="Genomic_DNA"/>
</dbReference>
<dbReference type="Pfam" id="PF13280">
    <property type="entry name" value="WYL"/>
    <property type="match status" value="1"/>
</dbReference>
<name>A0A1M5J699_9BACT</name>
<dbReference type="Pfam" id="PF25583">
    <property type="entry name" value="WCX"/>
    <property type="match status" value="1"/>
</dbReference>
<evidence type="ECO:0000313" key="4">
    <source>
        <dbReference type="Proteomes" id="UP000184368"/>
    </source>
</evidence>
<dbReference type="RefSeq" id="WP_073048620.1">
    <property type="nucleotide sequence ID" value="NZ_FQUO01000028.1"/>
</dbReference>
<feature type="domain" description="WCX" evidence="2">
    <location>
        <begin position="250"/>
        <end position="325"/>
    </location>
</feature>